<keyword evidence="6 7" id="KW-0067">ATP-binding</keyword>
<comment type="pathway">
    <text evidence="1 7">Cofactor biosynthesis; thiamine diphosphate biosynthesis; thiamine diphosphate from thiamine: step 1/1.</text>
</comment>
<dbReference type="PANTHER" id="PTHR13622">
    <property type="entry name" value="THIAMIN PYROPHOSPHOKINASE"/>
    <property type="match status" value="1"/>
</dbReference>
<gene>
    <name evidence="10" type="ORF">L873DRAFT_1814842</name>
</gene>
<protein>
    <recommendedName>
        <fullName evidence="7">Thiamine pyrophosphokinase</fullName>
        <ecNumber evidence="7">2.7.6.2</ecNumber>
    </recommendedName>
</protein>
<evidence type="ECO:0000256" key="6">
    <source>
        <dbReference type="ARBA" id="ARBA00022840"/>
    </source>
</evidence>
<evidence type="ECO:0000256" key="2">
    <source>
        <dbReference type="ARBA" id="ARBA00006785"/>
    </source>
</evidence>
<dbReference type="SUPFAM" id="SSF63999">
    <property type="entry name" value="Thiamin pyrophosphokinase, catalytic domain"/>
    <property type="match status" value="1"/>
</dbReference>
<dbReference type="PANTHER" id="PTHR13622:SF8">
    <property type="entry name" value="THIAMIN PYROPHOSPHOKINASE 1"/>
    <property type="match status" value="1"/>
</dbReference>
<dbReference type="GO" id="GO:0004788">
    <property type="term" value="F:thiamine diphosphokinase activity"/>
    <property type="evidence" value="ECO:0007669"/>
    <property type="project" value="UniProtKB-UniRule"/>
</dbReference>
<dbReference type="InterPro" id="IPR006282">
    <property type="entry name" value="Thi_PPkinase"/>
</dbReference>
<dbReference type="InterPro" id="IPR036759">
    <property type="entry name" value="TPK_catalytic_sf"/>
</dbReference>
<organism evidence="10 11">
    <name type="scientific">Choiromyces venosus 120613-1</name>
    <dbReference type="NCBI Taxonomy" id="1336337"/>
    <lineage>
        <taxon>Eukaryota</taxon>
        <taxon>Fungi</taxon>
        <taxon>Dikarya</taxon>
        <taxon>Ascomycota</taxon>
        <taxon>Pezizomycotina</taxon>
        <taxon>Pezizomycetes</taxon>
        <taxon>Pezizales</taxon>
        <taxon>Tuberaceae</taxon>
        <taxon>Choiromyces</taxon>
    </lineage>
</organism>
<dbReference type="Pfam" id="PF04265">
    <property type="entry name" value="TPK_B1_binding"/>
    <property type="match status" value="1"/>
</dbReference>
<dbReference type="EMBL" id="ML120442">
    <property type="protein sequence ID" value="RPA94115.1"/>
    <property type="molecule type" value="Genomic_DNA"/>
</dbReference>
<dbReference type="SUPFAM" id="SSF63862">
    <property type="entry name" value="Thiamin pyrophosphokinase, substrate-binding domain"/>
    <property type="match status" value="1"/>
</dbReference>
<dbReference type="Proteomes" id="UP000276215">
    <property type="component" value="Unassembled WGS sequence"/>
</dbReference>
<keyword evidence="5 7" id="KW-0418">Kinase</keyword>
<comment type="catalytic activity">
    <reaction evidence="7">
        <text>thiamine + ATP = thiamine diphosphate + AMP + H(+)</text>
        <dbReference type="Rhea" id="RHEA:11576"/>
        <dbReference type="ChEBI" id="CHEBI:15378"/>
        <dbReference type="ChEBI" id="CHEBI:18385"/>
        <dbReference type="ChEBI" id="CHEBI:30616"/>
        <dbReference type="ChEBI" id="CHEBI:58937"/>
        <dbReference type="ChEBI" id="CHEBI:456215"/>
    </reaction>
</comment>
<dbReference type="GO" id="GO:0009229">
    <property type="term" value="P:thiamine diphosphate biosynthetic process"/>
    <property type="evidence" value="ECO:0007669"/>
    <property type="project" value="UniProtKB-UniRule"/>
</dbReference>
<dbReference type="EC" id="2.7.6.2" evidence="7"/>
<evidence type="ECO:0000256" key="5">
    <source>
        <dbReference type="ARBA" id="ARBA00022777"/>
    </source>
</evidence>
<dbReference type="InterPro" id="IPR036371">
    <property type="entry name" value="TPK_B1-bd_sf"/>
</dbReference>
<proteinExistence type="inferred from homology"/>
<dbReference type="AlphaFoldDB" id="A0A3N4J7G2"/>
<keyword evidence="11" id="KW-1185">Reference proteome</keyword>
<dbReference type="Gene3D" id="3.40.50.10240">
    <property type="entry name" value="Thiamin pyrophosphokinase, catalytic domain"/>
    <property type="match status" value="1"/>
</dbReference>
<evidence type="ECO:0000259" key="9">
    <source>
        <dbReference type="SMART" id="SM00983"/>
    </source>
</evidence>
<dbReference type="CDD" id="cd07995">
    <property type="entry name" value="TPK"/>
    <property type="match status" value="1"/>
</dbReference>
<dbReference type="PIRSF" id="PIRSF031057">
    <property type="entry name" value="Thiamin_pyrophosphokinase"/>
    <property type="match status" value="1"/>
</dbReference>
<dbReference type="InterPro" id="IPR007373">
    <property type="entry name" value="Thiamin_PyroPKinase_B1-bd"/>
</dbReference>
<dbReference type="GO" id="GO:0030975">
    <property type="term" value="F:thiamine binding"/>
    <property type="evidence" value="ECO:0007669"/>
    <property type="project" value="UniProtKB-UniRule"/>
</dbReference>
<dbReference type="GO" id="GO:0016301">
    <property type="term" value="F:kinase activity"/>
    <property type="evidence" value="ECO:0007669"/>
    <property type="project" value="UniProtKB-UniRule"/>
</dbReference>
<feature type="compositionally biased region" description="Polar residues" evidence="8">
    <location>
        <begin position="1"/>
        <end position="13"/>
    </location>
</feature>
<evidence type="ECO:0000313" key="11">
    <source>
        <dbReference type="Proteomes" id="UP000276215"/>
    </source>
</evidence>
<dbReference type="Pfam" id="PF04263">
    <property type="entry name" value="TPK_catalytic"/>
    <property type="match status" value="1"/>
</dbReference>
<evidence type="ECO:0000256" key="3">
    <source>
        <dbReference type="ARBA" id="ARBA00022679"/>
    </source>
</evidence>
<dbReference type="GO" id="GO:0006772">
    <property type="term" value="P:thiamine metabolic process"/>
    <property type="evidence" value="ECO:0007669"/>
    <property type="project" value="InterPro"/>
</dbReference>
<evidence type="ECO:0000256" key="8">
    <source>
        <dbReference type="SAM" id="MobiDB-lite"/>
    </source>
</evidence>
<evidence type="ECO:0000313" key="10">
    <source>
        <dbReference type="EMBL" id="RPA94115.1"/>
    </source>
</evidence>
<dbReference type="STRING" id="1336337.A0A3N4J7G2"/>
<dbReference type="InterPro" id="IPR016966">
    <property type="entry name" value="Thiamin_pyrophosphokinase_euk"/>
</dbReference>
<name>A0A3N4J7G2_9PEZI</name>
<dbReference type="SMART" id="SM00983">
    <property type="entry name" value="TPK_B1_binding"/>
    <property type="match status" value="1"/>
</dbReference>
<accession>A0A3N4J7G2</accession>
<dbReference type="UniPathway" id="UPA00060">
    <property type="reaction ID" value="UER00597"/>
</dbReference>
<feature type="region of interest" description="Disordered" evidence="8">
    <location>
        <begin position="1"/>
        <end position="20"/>
    </location>
</feature>
<evidence type="ECO:0000256" key="1">
    <source>
        <dbReference type="ARBA" id="ARBA00005078"/>
    </source>
</evidence>
<evidence type="ECO:0000256" key="4">
    <source>
        <dbReference type="ARBA" id="ARBA00022741"/>
    </source>
</evidence>
<dbReference type="OrthoDB" id="25149at2759"/>
<dbReference type="InterPro" id="IPR007371">
    <property type="entry name" value="TPK_catalytic"/>
</dbReference>
<comment type="similarity">
    <text evidence="2 7">Belongs to the thiamine pyrophosphokinase family.</text>
</comment>
<keyword evidence="4 7" id="KW-0547">Nucleotide-binding</keyword>
<dbReference type="GO" id="GO:0005524">
    <property type="term" value="F:ATP binding"/>
    <property type="evidence" value="ECO:0007669"/>
    <property type="project" value="UniProtKB-UniRule"/>
</dbReference>
<sequence length="280" mass="30490">MGANQSTESTTWTPGEFFNPSGNEENQPFALVILNQEITNLKLFETLYKNSKVVICADGGANRLYDAYTTDEDRISHAPACITGDLDSLRPDVHSYYSNLGVEIQKVTDQNTTDFGKCLSWISEQAQNSPPILTLPDDDASSSSPENSSEVKIFGMQPEITVLALGGFGGRVDHSFHSINTLYTTAHTHTVYLISSENITFLLPAGNNTIYTPHSIFGPTCGIIPVGHGTTMTTSGLKWDLHGQESRFGGLVSTSNHLKDDVVRVHLAHAPAVFTLEIRS</sequence>
<reference evidence="10 11" key="1">
    <citation type="journal article" date="2018" name="Nat. Ecol. Evol.">
        <title>Pezizomycetes genomes reveal the molecular basis of ectomycorrhizal truffle lifestyle.</title>
        <authorList>
            <person name="Murat C."/>
            <person name="Payen T."/>
            <person name="Noel B."/>
            <person name="Kuo A."/>
            <person name="Morin E."/>
            <person name="Chen J."/>
            <person name="Kohler A."/>
            <person name="Krizsan K."/>
            <person name="Balestrini R."/>
            <person name="Da Silva C."/>
            <person name="Montanini B."/>
            <person name="Hainaut M."/>
            <person name="Levati E."/>
            <person name="Barry K.W."/>
            <person name="Belfiori B."/>
            <person name="Cichocki N."/>
            <person name="Clum A."/>
            <person name="Dockter R.B."/>
            <person name="Fauchery L."/>
            <person name="Guy J."/>
            <person name="Iotti M."/>
            <person name="Le Tacon F."/>
            <person name="Lindquist E.A."/>
            <person name="Lipzen A."/>
            <person name="Malagnac F."/>
            <person name="Mello A."/>
            <person name="Molinier V."/>
            <person name="Miyauchi S."/>
            <person name="Poulain J."/>
            <person name="Riccioni C."/>
            <person name="Rubini A."/>
            <person name="Sitrit Y."/>
            <person name="Splivallo R."/>
            <person name="Traeger S."/>
            <person name="Wang M."/>
            <person name="Zifcakova L."/>
            <person name="Wipf D."/>
            <person name="Zambonelli A."/>
            <person name="Paolocci F."/>
            <person name="Nowrousian M."/>
            <person name="Ottonello S."/>
            <person name="Baldrian P."/>
            <person name="Spatafora J.W."/>
            <person name="Henrissat B."/>
            <person name="Nagy L.G."/>
            <person name="Aury J.M."/>
            <person name="Wincker P."/>
            <person name="Grigoriev I.V."/>
            <person name="Bonfante P."/>
            <person name="Martin F.M."/>
        </authorList>
    </citation>
    <scope>NUCLEOTIDE SEQUENCE [LARGE SCALE GENOMIC DNA]</scope>
    <source>
        <strain evidence="10 11">120613-1</strain>
    </source>
</reference>
<evidence type="ECO:0000256" key="7">
    <source>
        <dbReference type="PIRNR" id="PIRNR031057"/>
    </source>
</evidence>
<feature type="domain" description="Thiamin pyrophosphokinase thiamin-binding" evidence="9">
    <location>
        <begin position="206"/>
        <end position="272"/>
    </location>
</feature>
<keyword evidence="3 7" id="KW-0808">Transferase</keyword>